<organism evidence="1 2">
    <name type="scientific">Ambispora leptoticha</name>
    <dbReference type="NCBI Taxonomy" id="144679"/>
    <lineage>
        <taxon>Eukaryota</taxon>
        <taxon>Fungi</taxon>
        <taxon>Fungi incertae sedis</taxon>
        <taxon>Mucoromycota</taxon>
        <taxon>Glomeromycotina</taxon>
        <taxon>Glomeromycetes</taxon>
        <taxon>Archaeosporales</taxon>
        <taxon>Ambisporaceae</taxon>
        <taxon>Ambispora</taxon>
    </lineage>
</organism>
<dbReference type="Proteomes" id="UP000789508">
    <property type="component" value="Unassembled WGS sequence"/>
</dbReference>
<protein>
    <submittedName>
        <fullName evidence="1">10407_t:CDS:1</fullName>
    </submittedName>
</protein>
<sequence length="114" mass="13306">MYIGTLKSSKETGLYPVRFRTFINRFEVFGLLDTYNTYESLILNDLESLNYTFSDYNEDDNALASTSKAGPQSTIINNTRQLVSQLRLTTQLYRMVLYYDLPRKVEHVIRFGNI</sequence>
<comment type="caution">
    <text evidence="1">The sequence shown here is derived from an EMBL/GenBank/DDBJ whole genome shotgun (WGS) entry which is preliminary data.</text>
</comment>
<evidence type="ECO:0000313" key="1">
    <source>
        <dbReference type="EMBL" id="CAG8539176.1"/>
    </source>
</evidence>
<accession>A0A9N9ANG5</accession>
<evidence type="ECO:0000313" key="2">
    <source>
        <dbReference type="Proteomes" id="UP000789508"/>
    </source>
</evidence>
<gene>
    <name evidence="1" type="ORF">ALEPTO_LOCUS5323</name>
</gene>
<keyword evidence="2" id="KW-1185">Reference proteome</keyword>
<proteinExistence type="predicted"/>
<dbReference type="AlphaFoldDB" id="A0A9N9ANG5"/>
<dbReference type="EMBL" id="CAJVPS010001469">
    <property type="protein sequence ID" value="CAG8539176.1"/>
    <property type="molecule type" value="Genomic_DNA"/>
</dbReference>
<reference evidence="1" key="1">
    <citation type="submission" date="2021-06" db="EMBL/GenBank/DDBJ databases">
        <authorList>
            <person name="Kallberg Y."/>
            <person name="Tangrot J."/>
            <person name="Rosling A."/>
        </authorList>
    </citation>
    <scope>NUCLEOTIDE SEQUENCE</scope>
    <source>
        <strain evidence="1">FL130A</strain>
    </source>
</reference>
<name>A0A9N9ANG5_9GLOM</name>